<dbReference type="STRING" id="1393034.HMPREF3192_00933"/>
<accession>A0A133XTX3</accession>
<dbReference type="PATRIC" id="fig|1393034.3.peg.895"/>
<comment type="caution">
    <text evidence="1">The sequence shown here is derived from an EMBL/GenBank/DDBJ whole genome shotgun (WGS) entry which is preliminary data.</text>
</comment>
<organism evidence="1 2">
    <name type="scientific">Atopobium deltae</name>
    <dbReference type="NCBI Taxonomy" id="1393034"/>
    <lineage>
        <taxon>Bacteria</taxon>
        <taxon>Bacillati</taxon>
        <taxon>Actinomycetota</taxon>
        <taxon>Coriobacteriia</taxon>
        <taxon>Coriobacteriales</taxon>
        <taxon>Atopobiaceae</taxon>
        <taxon>Atopobium</taxon>
    </lineage>
</organism>
<gene>
    <name evidence="1" type="ORF">HMPREF3192_00933</name>
</gene>
<reference evidence="2" key="1">
    <citation type="submission" date="2016-01" db="EMBL/GenBank/DDBJ databases">
        <authorList>
            <person name="Mitreva M."/>
            <person name="Pepin K.H."/>
            <person name="Mihindukulasuriya K.A."/>
            <person name="Fulton R."/>
            <person name="Fronick C."/>
            <person name="O'Laughlin M."/>
            <person name="Miner T."/>
            <person name="Herter B."/>
            <person name="Rosa B.A."/>
            <person name="Cordes M."/>
            <person name="Tomlinson C."/>
            <person name="Wollam A."/>
            <person name="Palsikar V.B."/>
            <person name="Mardis E.R."/>
            <person name="Wilson R.K."/>
        </authorList>
    </citation>
    <scope>NUCLEOTIDE SEQUENCE [LARGE SCALE GENOMIC DNA]</scope>
    <source>
        <strain evidence="2">DNF00019</strain>
    </source>
</reference>
<name>A0A133XTX3_9ACTN</name>
<dbReference type="EMBL" id="LSCR01000016">
    <property type="protein sequence ID" value="KXB34381.1"/>
    <property type="molecule type" value="Genomic_DNA"/>
</dbReference>
<sequence>MANEIEASVNGQTVKLKYKPNKVRTAILSSIATKALIRAKAERIAKKANAMYGAKGYRVRIKQGQTRARAYVYTGDLHSMRSNRIHNTLQKALGGGK</sequence>
<protein>
    <recommendedName>
        <fullName evidence="3">Phage protein</fullName>
    </recommendedName>
</protein>
<dbReference type="AlphaFoldDB" id="A0A133XTX3"/>
<evidence type="ECO:0000313" key="1">
    <source>
        <dbReference type="EMBL" id="KXB34381.1"/>
    </source>
</evidence>
<evidence type="ECO:0008006" key="3">
    <source>
        <dbReference type="Google" id="ProtNLM"/>
    </source>
</evidence>
<proteinExistence type="predicted"/>
<keyword evidence="2" id="KW-1185">Reference proteome</keyword>
<evidence type="ECO:0000313" key="2">
    <source>
        <dbReference type="Proteomes" id="UP000070675"/>
    </source>
</evidence>
<dbReference type="Proteomes" id="UP000070675">
    <property type="component" value="Unassembled WGS sequence"/>
</dbReference>